<name>A0A6M2F3G6_9ROSI</name>
<dbReference type="PANTHER" id="PTHR42648">
    <property type="entry name" value="TRANSPOSASE, PUTATIVE-RELATED"/>
    <property type="match status" value="1"/>
</dbReference>
<dbReference type="Gene3D" id="3.30.420.10">
    <property type="entry name" value="Ribonuclease H-like superfamily/Ribonuclease H"/>
    <property type="match status" value="1"/>
</dbReference>
<protein>
    <recommendedName>
        <fullName evidence="2">Retroviral polymerase SH3-like domain-containing protein</fullName>
    </recommendedName>
</protein>
<dbReference type="Pfam" id="PF25597">
    <property type="entry name" value="SH3_retrovirus"/>
    <property type="match status" value="1"/>
</dbReference>
<keyword evidence="1" id="KW-1133">Transmembrane helix</keyword>
<dbReference type="InterPro" id="IPR039537">
    <property type="entry name" value="Retrotran_Ty1/copia-like"/>
</dbReference>
<dbReference type="EMBL" id="GILB01009726">
    <property type="protein sequence ID" value="NUU90059.1"/>
    <property type="molecule type" value="Transcribed_RNA"/>
</dbReference>
<accession>A0A6M2F3G6</accession>
<dbReference type="AlphaFoldDB" id="A0A6M2F3G6"/>
<dbReference type="InterPro" id="IPR057670">
    <property type="entry name" value="SH3_retrovirus"/>
</dbReference>
<keyword evidence="1" id="KW-0472">Membrane</keyword>
<dbReference type="GO" id="GO:0003676">
    <property type="term" value="F:nucleic acid binding"/>
    <property type="evidence" value="ECO:0007669"/>
    <property type="project" value="InterPro"/>
</dbReference>
<dbReference type="InterPro" id="IPR012337">
    <property type="entry name" value="RNaseH-like_sf"/>
</dbReference>
<dbReference type="PANTHER" id="PTHR42648:SF26">
    <property type="entry name" value="INTEGRASE CATALYTIC DOMAIN-CONTAINING PROTEIN"/>
    <property type="match status" value="1"/>
</dbReference>
<evidence type="ECO:0000259" key="2">
    <source>
        <dbReference type="Pfam" id="PF25597"/>
    </source>
</evidence>
<feature type="transmembrane region" description="Helical" evidence="1">
    <location>
        <begin position="12"/>
        <end position="38"/>
    </location>
</feature>
<dbReference type="SUPFAM" id="SSF53098">
    <property type="entry name" value="Ribonuclease H-like"/>
    <property type="match status" value="1"/>
</dbReference>
<proteinExistence type="predicted"/>
<evidence type="ECO:0000256" key="1">
    <source>
        <dbReference type="SAM" id="Phobius"/>
    </source>
</evidence>
<feature type="domain" description="Retroviral polymerase SH3-like" evidence="2">
    <location>
        <begin position="70"/>
        <end position="130"/>
    </location>
</feature>
<dbReference type="InterPro" id="IPR036397">
    <property type="entry name" value="RNaseH_sf"/>
</dbReference>
<sequence length="164" mass="19059">MVERRHRVIRELGMTMLFHSCAPLFLWAEAFTTVVYLINRLPSSSINFETPYFKLHHTHPDYSSLRTFGSKCFPYTWDTRINKFDPKTVPCIFVGYSSTHKGYKCFHPKSKKIFISRHVVFDELLFPYKPVNDLAFTPSPQLALSIYDAWLPCTNILIAVSLSC</sequence>
<evidence type="ECO:0000313" key="3">
    <source>
        <dbReference type="EMBL" id="NUU90059.1"/>
    </source>
</evidence>
<reference evidence="3" key="1">
    <citation type="submission" date="2020-03" db="EMBL/GenBank/DDBJ databases">
        <authorList>
            <person name="Zhang R."/>
        </authorList>
    </citation>
    <scope>NUCLEOTIDE SEQUENCE</scope>
</reference>
<organism evidence="3">
    <name type="scientific">Populus davidiana</name>
    <dbReference type="NCBI Taxonomy" id="266767"/>
    <lineage>
        <taxon>Eukaryota</taxon>
        <taxon>Viridiplantae</taxon>
        <taxon>Streptophyta</taxon>
        <taxon>Embryophyta</taxon>
        <taxon>Tracheophyta</taxon>
        <taxon>Spermatophyta</taxon>
        <taxon>Magnoliopsida</taxon>
        <taxon>eudicotyledons</taxon>
        <taxon>Gunneridae</taxon>
        <taxon>Pentapetalae</taxon>
        <taxon>rosids</taxon>
        <taxon>fabids</taxon>
        <taxon>Malpighiales</taxon>
        <taxon>Salicaceae</taxon>
        <taxon>Saliceae</taxon>
        <taxon>Populus</taxon>
    </lineage>
</organism>
<keyword evidence="1" id="KW-0812">Transmembrane</keyword>